<protein>
    <submittedName>
        <fullName evidence="1">Uncharacterized protein</fullName>
    </submittedName>
</protein>
<organism evidence="1 2">
    <name type="scientific">Trichormus variabilis SAG 1403-4b</name>
    <dbReference type="NCBI Taxonomy" id="447716"/>
    <lineage>
        <taxon>Bacteria</taxon>
        <taxon>Bacillati</taxon>
        <taxon>Cyanobacteriota</taxon>
        <taxon>Cyanophyceae</taxon>
        <taxon>Nostocales</taxon>
        <taxon>Nostocaceae</taxon>
        <taxon>Trichormus</taxon>
    </lineage>
</organism>
<dbReference type="EMBL" id="RSCM01000022">
    <property type="protein sequence ID" value="RUS92942.1"/>
    <property type="molecule type" value="Genomic_DNA"/>
</dbReference>
<sequence>METQQNYFIIFDTTEGAFLAYDAEKNSLVTYRTEQEARDAFEIGYKKNHEQESATWSASAAIHWMNLQPFVINLPVNLTPMEVITTLANCDISEIQSYSLHSTAVRHTQGIKVDLETCRGYQVSEVKLISPEWWPQETASKSS</sequence>
<dbReference type="RefSeq" id="WP_127056483.1">
    <property type="nucleotide sequence ID" value="NZ_RSCM01000022.1"/>
</dbReference>
<dbReference type="OrthoDB" id="517712at2"/>
<name>A0A3S1BPX3_ANAVA</name>
<gene>
    <name evidence="1" type="ORF">DSM107003_46890</name>
</gene>
<evidence type="ECO:0000313" key="1">
    <source>
        <dbReference type="EMBL" id="RUS92942.1"/>
    </source>
</evidence>
<accession>A0A3S1BPX3</accession>
<keyword evidence="2" id="KW-1185">Reference proteome</keyword>
<reference evidence="1 2" key="1">
    <citation type="journal article" date="2019" name="Genome Biol. Evol.">
        <title>Day and night: Metabolic profiles and evolutionary relationships of six axenic non-marine cyanobacteria.</title>
        <authorList>
            <person name="Will S.E."/>
            <person name="Henke P."/>
            <person name="Boedeker C."/>
            <person name="Huang S."/>
            <person name="Brinkmann H."/>
            <person name="Rohde M."/>
            <person name="Jarek M."/>
            <person name="Friedl T."/>
            <person name="Seufert S."/>
            <person name="Schumacher M."/>
            <person name="Overmann J."/>
            <person name="Neumann-Schaal M."/>
            <person name="Petersen J."/>
        </authorList>
    </citation>
    <scope>NUCLEOTIDE SEQUENCE [LARGE SCALE GENOMIC DNA]</scope>
    <source>
        <strain evidence="1 2">SAG 1403-4b</strain>
    </source>
</reference>
<dbReference type="Proteomes" id="UP000276103">
    <property type="component" value="Unassembled WGS sequence"/>
</dbReference>
<comment type="caution">
    <text evidence="1">The sequence shown here is derived from an EMBL/GenBank/DDBJ whole genome shotgun (WGS) entry which is preliminary data.</text>
</comment>
<dbReference type="AlphaFoldDB" id="A0A3S1BPX3"/>
<evidence type="ECO:0000313" key="2">
    <source>
        <dbReference type="Proteomes" id="UP000276103"/>
    </source>
</evidence>
<proteinExistence type="predicted"/>